<feature type="transmembrane region" description="Helical" evidence="1">
    <location>
        <begin position="266"/>
        <end position="292"/>
    </location>
</feature>
<feature type="transmembrane region" description="Helical" evidence="1">
    <location>
        <begin position="201"/>
        <end position="226"/>
    </location>
</feature>
<sequence>MEKTHLMLEKKLQEGYLAMPNQKLDVLDILKAAPTIFSKNFNFIIFILFISLPLFFFMVYYEIFLQRTLSNILDQSYIHDLQYHPWSGVTSEVTTELRTTFSHQLVQLGFLYLVPFHLLELCTMIVTVDLASKIYAEDRPILTLKGMLYKQIYGARIRGTFITSSYVILLSTCNLLGLLWFATSYQVFWRTSDLQVPFLLFYGPVFIACIVISVLEGTFGVRAMALSARFNRGSERRGLLLMAVFFVWGLGLRLPCLYFGCYEGEIMGIVAQVGLYCLGNVLKWVVCMLYFYDCKKQTLEKKVDVEAGREIKVVDV</sequence>
<feature type="transmembrane region" description="Helical" evidence="1">
    <location>
        <begin position="238"/>
        <end position="260"/>
    </location>
</feature>
<keyword evidence="1" id="KW-0472">Membrane</keyword>
<dbReference type="AlphaFoldDB" id="A0A922EQK8"/>
<dbReference type="EMBL" id="CM031830">
    <property type="protein sequence ID" value="KAG6708316.1"/>
    <property type="molecule type" value="Genomic_DNA"/>
</dbReference>
<feature type="transmembrane region" description="Helical" evidence="1">
    <location>
        <begin position="41"/>
        <end position="61"/>
    </location>
</feature>
<evidence type="ECO:0000313" key="2">
    <source>
        <dbReference type="EMBL" id="KAG6708316.1"/>
    </source>
</evidence>
<dbReference type="PANTHER" id="PTHR36714">
    <property type="entry name" value="T23E23.1"/>
    <property type="match status" value="1"/>
</dbReference>
<keyword evidence="1" id="KW-1133">Transmembrane helix</keyword>
<protein>
    <recommendedName>
        <fullName evidence="4">Transmembrane protein</fullName>
    </recommendedName>
</protein>
<feature type="transmembrane region" description="Helical" evidence="1">
    <location>
        <begin position="157"/>
        <end position="181"/>
    </location>
</feature>
<dbReference type="Proteomes" id="UP000811246">
    <property type="component" value="Chromosome 6"/>
</dbReference>
<dbReference type="PANTHER" id="PTHR36714:SF7">
    <property type="entry name" value="TRANSMEMBRANE PROTEIN"/>
    <property type="match status" value="1"/>
</dbReference>
<comment type="caution">
    <text evidence="2">The sequence shown here is derived from an EMBL/GenBank/DDBJ whole genome shotgun (WGS) entry which is preliminary data.</text>
</comment>
<keyword evidence="1" id="KW-0812">Transmembrane</keyword>
<evidence type="ECO:0008006" key="4">
    <source>
        <dbReference type="Google" id="ProtNLM"/>
    </source>
</evidence>
<name>A0A922EQK8_CARIL</name>
<organism evidence="2 3">
    <name type="scientific">Carya illinoinensis</name>
    <name type="common">Pecan</name>
    <dbReference type="NCBI Taxonomy" id="32201"/>
    <lineage>
        <taxon>Eukaryota</taxon>
        <taxon>Viridiplantae</taxon>
        <taxon>Streptophyta</taxon>
        <taxon>Embryophyta</taxon>
        <taxon>Tracheophyta</taxon>
        <taxon>Spermatophyta</taxon>
        <taxon>Magnoliopsida</taxon>
        <taxon>eudicotyledons</taxon>
        <taxon>Gunneridae</taxon>
        <taxon>Pentapetalae</taxon>
        <taxon>rosids</taxon>
        <taxon>fabids</taxon>
        <taxon>Fagales</taxon>
        <taxon>Juglandaceae</taxon>
        <taxon>Carya</taxon>
    </lineage>
</organism>
<accession>A0A922EQK8</accession>
<evidence type="ECO:0000256" key="1">
    <source>
        <dbReference type="SAM" id="Phobius"/>
    </source>
</evidence>
<proteinExistence type="predicted"/>
<evidence type="ECO:0000313" key="3">
    <source>
        <dbReference type="Proteomes" id="UP000811246"/>
    </source>
</evidence>
<reference evidence="2" key="1">
    <citation type="submission" date="2021-01" db="EMBL/GenBank/DDBJ databases">
        <authorList>
            <person name="Lovell J.T."/>
            <person name="Bentley N."/>
            <person name="Bhattarai G."/>
            <person name="Jenkins J.W."/>
            <person name="Sreedasyam A."/>
            <person name="Alarcon Y."/>
            <person name="Bock C."/>
            <person name="Boston L."/>
            <person name="Carlson J."/>
            <person name="Cervantes K."/>
            <person name="Clermont K."/>
            <person name="Krom N."/>
            <person name="Kubenka K."/>
            <person name="Mamidi S."/>
            <person name="Mattison C."/>
            <person name="Monteros M."/>
            <person name="Pisani C."/>
            <person name="Plott C."/>
            <person name="Rajasekar S."/>
            <person name="Rhein H.S."/>
            <person name="Rohla C."/>
            <person name="Song M."/>
            <person name="Hilaire R.S."/>
            <person name="Shu S."/>
            <person name="Wells L."/>
            <person name="Wang X."/>
            <person name="Webber J."/>
            <person name="Heerema R.J."/>
            <person name="Klein P."/>
            <person name="Conner P."/>
            <person name="Grauke L."/>
            <person name="Grimwood J."/>
            <person name="Schmutz J."/>
            <person name="Randall J.J."/>
        </authorList>
    </citation>
    <scope>NUCLEOTIDE SEQUENCE</scope>
    <source>
        <tissue evidence="2">Leaf</tissue>
    </source>
</reference>
<gene>
    <name evidence="2" type="ORF">I3842_06G074800</name>
</gene>